<dbReference type="KEGG" id="daq:DAQ1742_02525"/>
<reference evidence="5 6" key="1">
    <citation type="submission" date="2016-09" db="EMBL/GenBank/DDBJ databases">
        <authorList>
            <person name="Reverchon S."/>
            <person name="Nasser W."/>
            <person name="Leonard S."/>
            <person name="Brochier C."/>
            <person name="Duprey A."/>
        </authorList>
    </citation>
    <scope>NUCLEOTIDE SEQUENCE [LARGE SCALE GENOMIC DNA]</scope>
    <source>
        <strain evidence="5 6">174/2</strain>
    </source>
</reference>
<evidence type="ECO:0000256" key="3">
    <source>
        <dbReference type="ARBA" id="ARBA00022833"/>
    </source>
</evidence>
<dbReference type="InterPro" id="IPR013083">
    <property type="entry name" value="Znf_RING/FYVE/PHD"/>
</dbReference>
<accession>A0A375ABC2</accession>
<keyword evidence="3" id="KW-0862">Zinc</keyword>
<keyword evidence="2" id="KW-0863">Zinc-finger</keyword>
<evidence type="ECO:0000256" key="1">
    <source>
        <dbReference type="ARBA" id="ARBA00022723"/>
    </source>
</evidence>
<dbReference type="AlphaFoldDB" id="A0A375ABC2"/>
<dbReference type="RefSeq" id="WP_035341511.1">
    <property type="nucleotide sequence ID" value="NZ_LT615367.1"/>
</dbReference>
<dbReference type="SUPFAM" id="SSF57903">
    <property type="entry name" value="FYVE/PHD zinc finger"/>
    <property type="match status" value="1"/>
</dbReference>
<evidence type="ECO:0000313" key="6">
    <source>
        <dbReference type="Proteomes" id="UP000294820"/>
    </source>
</evidence>
<keyword evidence="6" id="KW-1185">Reference proteome</keyword>
<gene>
    <name evidence="5" type="ORF">DAQ1742_02525</name>
</gene>
<dbReference type="Proteomes" id="UP000294820">
    <property type="component" value="Chromosome 1"/>
</dbReference>
<dbReference type="EMBL" id="LT615367">
    <property type="protein sequence ID" value="SLM63404.1"/>
    <property type="molecule type" value="Genomic_DNA"/>
</dbReference>
<dbReference type="InterPro" id="IPR017455">
    <property type="entry name" value="Znf_FYVE-rel"/>
</dbReference>
<dbReference type="CDD" id="cd00065">
    <property type="entry name" value="FYVE_like_SF"/>
    <property type="match status" value="1"/>
</dbReference>
<dbReference type="GO" id="GO:0008270">
    <property type="term" value="F:zinc ion binding"/>
    <property type="evidence" value="ECO:0007669"/>
    <property type="project" value="UniProtKB-KW"/>
</dbReference>
<organism evidence="5 6">
    <name type="scientific">Dickeya aquatica</name>
    <dbReference type="NCBI Taxonomy" id="1401087"/>
    <lineage>
        <taxon>Bacteria</taxon>
        <taxon>Pseudomonadati</taxon>
        <taxon>Pseudomonadota</taxon>
        <taxon>Gammaproteobacteria</taxon>
        <taxon>Enterobacterales</taxon>
        <taxon>Pectobacteriaceae</taxon>
        <taxon>Dickeya</taxon>
    </lineage>
</organism>
<dbReference type="PROSITE" id="PS50178">
    <property type="entry name" value="ZF_FYVE"/>
    <property type="match status" value="1"/>
</dbReference>
<sequence length="332" mass="37341">MHTVNDIRDGFYAARNTLPDHAIKPYELEVKIFDPTTLAYSFIDQNGTFPSHDMGTIYNRFSSGADNFQSSCGQVTSYLRDQIITGEWKIIFDNKQGKSGAILSKEECLKWLINNVLNKDGYYGVCLGCHSFTLVIFNSDIKIYQGYMAVGVTGYNLTTDIQRDQKFTCVKFIEHLTKVMIGDDKENRLAAKELFYGTCSPSANCENINNANLQVHQFLGSFPTVDDIRDRFVAASKINEAMWYKVSTWKVSDAATAKPGAIQVSNRLWTPDSHGLCQVCNAAVSKWHRHHCRICAKLICDTCTREKNVRVSADNGNQGLQKVCITCANFYP</sequence>
<dbReference type="InterPro" id="IPR000306">
    <property type="entry name" value="Znf_FYVE"/>
</dbReference>
<dbReference type="Pfam" id="PF01363">
    <property type="entry name" value="FYVE"/>
    <property type="match status" value="1"/>
</dbReference>
<dbReference type="Gene3D" id="3.30.40.10">
    <property type="entry name" value="Zinc/RING finger domain, C3HC4 (zinc finger)"/>
    <property type="match status" value="1"/>
</dbReference>
<name>A0A375ABC2_9GAMM</name>
<keyword evidence="1" id="KW-0479">Metal-binding</keyword>
<dbReference type="InterPro" id="IPR011011">
    <property type="entry name" value="Znf_FYVE_PHD"/>
</dbReference>
<protein>
    <recommendedName>
        <fullName evidence="4">FYVE-type domain-containing protein</fullName>
    </recommendedName>
</protein>
<evidence type="ECO:0000256" key="2">
    <source>
        <dbReference type="ARBA" id="ARBA00022771"/>
    </source>
</evidence>
<evidence type="ECO:0000259" key="4">
    <source>
        <dbReference type="PROSITE" id="PS50178"/>
    </source>
</evidence>
<feature type="domain" description="FYVE-type" evidence="4">
    <location>
        <begin position="271"/>
        <end position="332"/>
    </location>
</feature>
<proteinExistence type="predicted"/>
<evidence type="ECO:0000313" key="5">
    <source>
        <dbReference type="EMBL" id="SLM63404.1"/>
    </source>
</evidence>